<evidence type="ECO:0000256" key="7">
    <source>
        <dbReference type="ARBA" id="ARBA00023242"/>
    </source>
</evidence>
<dbReference type="PANTHER" id="PTHR24406">
    <property type="entry name" value="TRANSCRIPTIONAL REPRESSOR CTCFL-RELATED"/>
    <property type="match status" value="1"/>
</dbReference>
<comment type="caution">
    <text evidence="13">The sequence shown here is derived from an EMBL/GenBank/DDBJ whole genome shotgun (WGS) entry which is preliminary data.</text>
</comment>
<keyword evidence="3" id="KW-0677">Repeat</keyword>
<dbReference type="PROSITE" id="PS50157">
    <property type="entry name" value="ZINC_FINGER_C2H2_2"/>
    <property type="match status" value="3"/>
</dbReference>
<dbReference type="AlphaFoldDB" id="A0A922MD00"/>
<dbReference type="SMART" id="SM00692">
    <property type="entry name" value="DM3"/>
    <property type="match status" value="1"/>
</dbReference>
<dbReference type="InterPro" id="IPR006612">
    <property type="entry name" value="THAP_Znf"/>
</dbReference>
<evidence type="ECO:0000256" key="8">
    <source>
        <dbReference type="PROSITE-ProRule" id="PRU00042"/>
    </source>
</evidence>
<dbReference type="InterPro" id="IPR036236">
    <property type="entry name" value="Znf_C2H2_sf"/>
</dbReference>
<dbReference type="InterPro" id="IPR038441">
    <property type="entry name" value="THAP_Znf_sf"/>
</dbReference>
<proteinExistence type="predicted"/>
<keyword evidence="7" id="KW-0539">Nucleus</keyword>
<evidence type="ECO:0000256" key="2">
    <source>
        <dbReference type="ARBA" id="ARBA00022723"/>
    </source>
</evidence>
<protein>
    <submittedName>
        <fullName evidence="13">Uncharacterized protein</fullName>
    </submittedName>
</protein>
<feature type="domain" description="C2H2-type" evidence="11">
    <location>
        <begin position="469"/>
        <end position="492"/>
    </location>
</feature>
<dbReference type="Proteomes" id="UP000814243">
    <property type="component" value="Unassembled WGS sequence"/>
</dbReference>
<dbReference type="PROSITE" id="PS00028">
    <property type="entry name" value="ZINC_FINGER_C2H2_1"/>
    <property type="match status" value="5"/>
</dbReference>
<accession>A0A922MD00</accession>
<dbReference type="SMART" id="SM00980">
    <property type="entry name" value="THAP"/>
    <property type="match status" value="1"/>
</dbReference>
<dbReference type="GO" id="GO:0005634">
    <property type="term" value="C:nucleus"/>
    <property type="evidence" value="ECO:0007669"/>
    <property type="project" value="UniProtKB-SubCell"/>
</dbReference>
<evidence type="ECO:0000256" key="1">
    <source>
        <dbReference type="ARBA" id="ARBA00004123"/>
    </source>
</evidence>
<sequence length="513" mass="57772">MVCYCCVQGCGNNSNNKKKDPNSLISFHAFPSNQEQKTKWLKAIGRPNWTPASHARICSAHFKYDQINYDGCRIRIKDDAVPVNLLPPNSNFEASNVEACRICLATDIKMYSLKGSPLGTCMETIAGVHDEDTNHIDSRSYTILGPNCKVETDGEEFCENFDLEDDGTSLVQSIGSSKANMGEDKKIKSQKYTKKEVTTPKKSKGLTPDESSMLKYFDIVQLSGLGQYECPVCKLRFKSATLAAAHRKRAHSKKFFCKTCPKSFNNVNVAKKHSRWHSGYEYRCPRCAFASVHESALCAHRRRVHGPAHGCVHCGRHYSTARGLSAHKHAAHAQADCNINFASEGARRVHLLTSSQHKNKSSLCDSTTDPVLRNCCNKCGVECNSFKELLVHMRASHPRSRRSDQPWKGDTPYPLDCELCGERISCRKKHWFHVRRRHPMHVDSYQPIITVICDTCGKGFQVHTDVAPYECTICNKKFKYSSSVNLHVRTVHYKLPHPTRKKRSKSGKDIGDS</sequence>
<keyword evidence="2" id="KW-0479">Metal-binding</keyword>
<feature type="compositionally biased region" description="Basic and acidic residues" evidence="10">
    <location>
        <begin position="185"/>
        <end position="199"/>
    </location>
</feature>
<feature type="domain" description="THAP-type" evidence="12">
    <location>
        <begin position="1"/>
        <end position="85"/>
    </location>
</feature>
<evidence type="ECO:0000256" key="3">
    <source>
        <dbReference type="ARBA" id="ARBA00022737"/>
    </source>
</evidence>
<dbReference type="SUPFAM" id="SSF57716">
    <property type="entry name" value="Glucocorticoid receptor-like (DNA-binding domain)"/>
    <property type="match status" value="1"/>
</dbReference>
<dbReference type="SMART" id="SM00355">
    <property type="entry name" value="ZnF_C2H2"/>
    <property type="match status" value="7"/>
</dbReference>
<dbReference type="Pfam" id="PF00096">
    <property type="entry name" value="zf-C2H2"/>
    <property type="match status" value="1"/>
</dbReference>
<evidence type="ECO:0000256" key="6">
    <source>
        <dbReference type="ARBA" id="ARBA00023125"/>
    </source>
</evidence>
<dbReference type="Gene3D" id="6.20.210.20">
    <property type="entry name" value="THAP domain"/>
    <property type="match status" value="1"/>
</dbReference>
<feature type="domain" description="C2H2-type" evidence="11">
    <location>
        <begin position="255"/>
        <end position="282"/>
    </location>
</feature>
<comment type="subcellular location">
    <subcellularLocation>
        <location evidence="1">Nucleus</location>
    </subcellularLocation>
</comment>
<dbReference type="InterPro" id="IPR013087">
    <property type="entry name" value="Znf_C2H2_type"/>
</dbReference>
<name>A0A922MD00_SPOEX</name>
<evidence type="ECO:0000313" key="13">
    <source>
        <dbReference type="EMBL" id="KAH9634281.1"/>
    </source>
</evidence>
<organism evidence="13 14">
    <name type="scientific">Spodoptera exigua</name>
    <name type="common">Beet armyworm</name>
    <name type="synonym">Noctua fulgens</name>
    <dbReference type="NCBI Taxonomy" id="7107"/>
    <lineage>
        <taxon>Eukaryota</taxon>
        <taxon>Metazoa</taxon>
        <taxon>Ecdysozoa</taxon>
        <taxon>Arthropoda</taxon>
        <taxon>Hexapoda</taxon>
        <taxon>Insecta</taxon>
        <taxon>Pterygota</taxon>
        <taxon>Neoptera</taxon>
        <taxon>Endopterygota</taxon>
        <taxon>Lepidoptera</taxon>
        <taxon>Glossata</taxon>
        <taxon>Ditrysia</taxon>
        <taxon>Noctuoidea</taxon>
        <taxon>Noctuidae</taxon>
        <taxon>Amphipyrinae</taxon>
        <taxon>Spodoptera</taxon>
    </lineage>
</organism>
<evidence type="ECO:0000313" key="14">
    <source>
        <dbReference type="Proteomes" id="UP000814243"/>
    </source>
</evidence>
<evidence type="ECO:0000256" key="9">
    <source>
        <dbReference type="PROSITE-ProRule" id="PRU00309"/>
    </source>
</evidence>
<keyword evidence="4 8" id="KW-0863">Zinc-finger</keyword>
<evidence type="ECO:0000256" key="4">
    <source>
        <dbReference type="ARBA" id="ARBA00022771"/>
    </source>
</evidence>
<dbReference type="PROSITE" id="PS50950">
    <property type="entry name" value="ZF_THAP"/>
    <property type="match status" value="1"/>
</dbReference>
<keyword evidence="5" id="KW-0862">Zinc</keyword>
<evidence type="ECO:0000259" key="11">
    <source>
        <dbReference type="PROSITE" id="PS50157"/>
    </source>
</evidence>
<dbReference type="GO" id="GO:0003677">
    <property type="term" value="F:DNA binding"/>
    <property type="evidence" value="ECO:0007669"/>
    <property type="project" value="UniProtKB-UniRule"/>
</dbReference>
<reference evidence="13" key="1">
    <citation type="journal article" date="2021" name="G3 (Bethesda)">
        <title>Genome and transcriptome analysis of the beet armyworm Spodoptera exigua reveals targets for pest control. .</title>
        <authorList>
            <person name="Simon S."/>
            <person name="Breeschoten T."/>
            <person name="Jansen H.J."/>
            <person name="Dirks R.P."/>
            <person name="Schranz M.E."/>
            <person name="Ros V.I.D."/>
        </authorList>
    </citation>
    <scope>NUCLEOTIDE SEQUENCE</scope>
    <source>
        <strain evidence="13">TB_SE_WUR_2020</strain>
    </source>
</reference>
<gene>
    <name evidence="13" type="ORF">HF086_011541</name>
</gene>
<evidence type="ECO:0000256" key="5">
    <source>
        <dbReference type="ARBA" id="ARBA00022833"/>
    </source>
</evidence>
<dbReference type="EMBL" id="JACEFF010000620">
    <property type="protein sequence ID" value="KAH9634281.1"/>
    <property type="molecule type" value="Genomic_DNA"/>
</dbReference>
<evidence type="ECO:0000256" key="10">
    <source>
        <dbReference type="SAM" id="MobiDB-lite"/>
    </source>
</evidence>
<dbReference type="Pfam" id="PF05485">
    <property type="entry name" value="THAP"/>
    <property type="match status" value="1"/>
</dbReference>
<dbReference type="GO" id="GO:0008270">
    <property type="term" value="F:zinc ion binding"/>
    <property type="evidence" value="ECO:0007669"/>
    <property type="project" value="UniProtKB-KW"/>
</dbReference>
<evidence type="ECO:0000259" key="12">
    <source>
        <dbReference type="PROSITE" id="PS50950"/>
    </source>
</evidence>
<dbReference type="SUPFAM" id="SSF57667">
    <property type="entry name" value="beta-beta-alpha zinc fingers"/>
    <property type="match status" value="2"/>
</dbReference>
<dbReference type="InterPro" id="IPR050888">
    <property type="entry name" value="ZnF_C2H2-type_TF"/>
</dbReference>
<dbReference type="Gene3D" id="3.30.160.60">
    <property type="entry name" value="Classic Zinc Finger"/>
    <property type="match status" value="2"/>
</dbReference>
<feature type="region of interest" description="Disordered" evidence="10">
    <location>
        <begin position="185"/>
        <end position="206"/>
    </location>
</feature>
<keyword evidence="6 9" id="KW-0238">DNA-binding</keyword>
<feature type="domain" description="C2H2-type" evidence="11">
    <location>
        <begin position="282"/>
        <end position="305"/>
    </location>
</feature>